<dbReference type="SUPFAM" id="SSF53067">
    <property type="entry name" value="Actin-like ATPase domain"/>
    <property type="match status" value="1"/>
</dbReference>
<evidence type="ECO:0000313" key="1">
    <source>
        <dbReference type="EMBL" id="KIY71168.1"/>
    </source>
</evidence>
<keyword evidence="2" id="KW-1185">Reference proteome</keyword>
<dbReference type="Gene3D" id="3.90.640.10">
    <property type="entry name" value="Actin, Chain A, domain 4"/>
    <property type="match status" value="1"/>
</dbReference>
<dbReference type="InterPro" id="IPR004000">
    <property type="entry name" value="Actin"/>
</dbReference>
<proteinExistence type="predicted"/>
<organism evidence="1 2">
    <name type="scientific">Cylindrobasidium torrendii FP15055 ss-10</name>
    <dbReference type="NCBI Taxonomy" id="1314674"/>
    <lineage>
        <taxon>Eukaryota</taxon>
        <taxon>Fungi</taxon>
        <taxon>Dikarya</taxon>
        <taxon>Basidiomycota</taxon>
        <taxon>Agaricomycotina</taxon>
        <taxon>Agaricomycetes</taxon>
        <taxon>Agaricomycetidae</taxon>
        <taxon>Agaricales</taxon>
        <taxon>Marasmiineae</taxon>
        <taxon>Physalacriaceae</taxon>
        <taxon>Cylindrobasidium</taxon>
    </lineage>
</organism>
<reference evidence="1 2" key="1">
    <citation type="journal article" date="2015" name="Fungal Genet. Biol.">
        <title>Evolution of novel wood decay mechanisms in Agaricales revealed by the genome sequences of Fistulina hepatica and Cylindrobasidium torrendii.</title>
        <authorList>
            <person name="Floudas D."/>
            <person name="Held B.W."/>
            <person name="Riley R."/>
            <person name="Nagy L.G."/>
            <person name="Koehler G."/>
            <person name="Ransdell A.S."/>
            <person name="Younus H."/>
            <person name="Chow J."/>
            <person name="Chiniquy J."/>
            <person name="Lipzen A."/>
            <person name="Tritt A."/>
            <person name="Sun H."/>
            <person name="Haridas S."/>
            <person name="LaButti K."/>
            <person name="Ohm R.A."/>
            <person name="Kues U."/>
            <person name="Blanchette R.A."/>
            <person name="Grigoriev I.V."/>
            <person name="Minto R.E."/>
            <person name="Hibbett D.S."/>
        </authorList>
    </citation>
    <scope>NUCLEOTIDE SEQUENCE [LARGE SCALE GENOMIC DNA]</scope>
    <source>
        <strain evidence="1 2">FP15055 ss-10</strain>
    </source>
</reference>
<dbReference type="Pfam" id="PF00022">
    <property type="entry name" value="Actin"/>
    <property type="match status" value="1"/>
</dbReference>
<dbReference type="EMBL" id="KN880457">
    <property type="protein sequence ID" value="KIY71168.1"/>
    <property type="molecule type" value="Genomic_DNA"/>
</dbReference>
<dbReference type="InterPro" id="IPR043129">
    <property type="entry name" value="ATPase_NBD"/>
</dbReference>
<name>A0A0D7BKR8_9AGAR</name>
<dbReference type="PANTHER" id="PTHR11937">
    <property type="entry name" value="ACTIN"/>
    <property type="match status" value="1"/>
</dbReference>
<accession>A0A0D7BKR8</accession>
<dbReference type="STRING" id="1314674.A0A0D7BKR8"/>
<dbReference type="Gene3D" id="3.30.420.40">
    <property type="match status" value="2"/>
</dbReference>
<dbReference type="OrthoDB" id="5132116at2759"/>
<protein>
    <submittedName>
        <fullName evidence="1">Beta-actin</fullName>
    </submittedName>
</protein>
<gene>
    <name evidence="1" type="ORF">CYLTODRAFT_429576</name>
</gene>
<evidence type="ECO:0000313" key="2">
    <source>
        <dbReference type="Proteomes" id="UP000054007"/>
    </source>
</evidence>
<sequence>MEDEVAGIASLPDGQVITIERFHAPEALFRPEILGKDFNSITRCDVDVRRDLYGSVVLSGGTSMLSGLPDRLAREVTALAPTSMKPRVVAPPERMFSLRIGGSILASLGTFLGPEYDESGPAIVHRKCF</sequence>
<dbReference type="Proteomes" id="UP000054007">
    <property type="component" value="Unassembled WGS sequence"/>
</dbReference>
<dbReference type="AlphaFoldDB" id="A0A0D7BKR8"/>